<feature type="domain" description="Peptidase S49" evidence="9">
    <location>
        <begin position="392"/>
        <end position="544"/>
    </location>
</feature>
<dbReference type="CDD" id="cd07023">
    <property type="entry name" value="S49_Sppa_N_C"/>
    <property type="match status" value="1"/>
</dbReference>
<keyword evidence="3" id="KW-0645">Protease</keyword>
<dbReference type="RefSeq" id="WP_129046923.1">
    <property type="nucleotide sequence ID" value="NZ_SDHX01000001.1"/>
</dbReference>
<evidence type="ECO:0000313" key="11">
    <source>
        <dbReference type="Proteomes" id="UP000290218"/>
    </source>
</evidence>
<dbReference type="PANTHER" id="PTHR33209">
    <property type="entry name" value="PROTEASE 4"/>
    <property type="match status" value="1"/>
</dbReference>
<feature type="active site" description="Proton donor/acceptor" evidence="7">
    <location>
        <position position="200"/>
    </location>
</feature>
<dbReference type="AlphaFoldDB" id="A0A4Q1C9D4"/>
<comment type="similarity">
    <text evidence="2">Belongs to the peptidase S49 family.</text>
</comment>
<dbReference type="GO" id="GO:0016020">
    <property type="term" value="C:membrane"/>
    <property type="evidence" value="ECO:0007669"/>
    <property type="project" value="UniProtKB-SubCell"/>
</dbReference>
<dbReference type="Proteomes" id="UP000290218">
    <property type="component" value="Unassembled WGS sequence"/>
</dbReference>
<keyword evidence="11" id="KW-1185">Reference proteome</keyword>
<dbReference type="OrthoDB" id="9764363at2"/>
<sequence length="614" mass="66435">MKNFFTSFFATISALLVFLIGGVILAFVMLGVLIALGQKKPVAVEEGSYLVFDLSATIMDTPDQAEGMEEFLEALGGDSRSRLQLRQVTRAIEAAAHDKAIKGLFLTGSVQGGGYGSGFAALKEVRETVAAFKASGKPVKAYLNMARTRDLYLASLADDLALDPYGVVFMPGLASQPMFFTGAFEKFGIGVQVTRVGKYKSGIEPYTRKDMSPENREQIQKLIDDLWKDLTVAVQGARKLPEGALQKVVDEKGMIRADVAKQAGLVDRIAYLDEVLDELKADTGRKGSSRPFKQINLKEYARLVSASGLTARRAGEGKTETSSDKGRIAIVYTEGEIVDGHGNEEGYVYGAKTARLLRQIRQDDAVKAVVLRVNSPGGSVTGSEAIAREVRLLQEKKPVVVSMGAYAASGGYWISAPASRIFAEPTTVTGSIGVYGVLLNFQGLLNDKLGLTFDTVKTGRYADALTITRPKTPEEMAIIQDSVDWVYDQFITKVTEERKLERKTVEEIAQGRVWSGSEALKLGLVDELGGLAAAVKHAAAEAKLGDGFRVSEYPRPKQFAEALTEAIEGRHREKALGGPAGVLMGEALAELQALGKFNDPQGVYARLPFDLRLQ</sequence>
<dbReference type="GO" id="GO:0004176">
    <property type="term" value="F:ATP-dependent peptidase activity"/>
    <property type="evidence" value="ECO:0007669"/>
    <property type="project" value="InterPro"/>
</dbReference>
<evidence type="ECO:0000256" key="2">
    <source>
        <dbReference type="ARBA" id="ARBA00008683"/>
    </source>
</evidence>
<dbReference type="InterPro" id="IPR029045">
    <property type="entry name" value="ClpP/crotonase-like_dom_sf"/>
</dbReference>
<dbReference type="NCBIfam" id="TIGR00706">
    <property type="entry name" value="SppA_dom"/>
    <property type="match status" value="1"/>
</dbReference>
<dbReference type="InterPro" id="IPR002142">
    <property type="entry name" value="Peptidase_S49"/>
</dbReference>
<organism evidence="10 11">
    <name type="scientific">Oleiharenicola lentus</name>
    <dbReference type="NCBI Taxonomy" id="2508720"/>
    <lineage>
        <taxon>Bacteria</taxon>
        <taxon>Pseudomonadati</taxon>
        <taxon>Verrucomicrobiota</taxon>
        <taxon>Opitutia</taxon>
        <taxon>Opitutales</taxon>
        <taxon>Opitutaceae</taxon>
        <taxon>Oleiharenicola</taxon>
    </lineage>
</organism>
<dbReference type="PIRSF" id="PIRSF001217">
    <property type="entry name" value="Protease_4_SppA"/>
    <property type="match status" value="1"/>
</dbReference>
<dbReference type="CDD" id="cd07018">
    <property type="entry name" value="S49_SppA_67K_type"/>
    <property type="match status" value="1"/>
</dbReference>
<feature type="transmembrane region" description="Helical" evidence="8">
    <location>
        <begin position="12"/>
        <end position="36"/>
    </location>
</feature>
<reference evidence="10 11" key="1">
    <citation type="submission" date="2019-01" db="EMBL/GenBank/DDBJ databases">
        <title>Lacunisphaera sp. strain TWA-58.</title>
        <authorList>
            <person name="Chen W.-M."/>
        </authorList>
    </citation>
    <scope>NUCLEOTIDE SEQUENCE [LARGE SCALE GENOMIC DNA]</scope>
    <source>
        <strain evidence="10 11">TWA-58</strain>
    </source>
</reference>
<dbReference type="GO" id="GO:0004252">
    <property type="term" value="F:serine-type endopeptidase activity"/>
    <property type="evidence" value="ECO:0007669"/>
    <property type="project" value="InterPro"/>
</dbReference>
<keyword evidence="8" id="KW-0812">Transmembrane</keyword>
<evidence type="ECO:0000256" key="3">
    <source>
        <dbReference type="ARBA" id="ARBA00022670"/>
    </source>
</evidence>
<dbReference type="InterPro" id="IPR004634">
    <property type="entry name" value="Pept_S49_pIV"/>
</dbReference>
<evidence type="ECO:0000256" key="7">
    <source>
        <dbReference type="PIRSR" id="PIRSR001217-1"/>
    </source>
</evidence>
<keyword evidence="6 8" id="KW-0472">Membrane</keyword>
<dbReference type="Pfam" id="PF01343">
    <property type="entry name" value="Peptidase_S49"/>
    <property type="match status" value="2"/>
</dbReference>
<keyword evidence="8" id="KW-1133">Transmembrane helix</keyword>
<keyword evidence="4" id="KW-0378">Hydrolase</keyword>
<accession>A0A4Q1C9D4</accession>
<dbReference type="PANTHER" id="PTHR33209:SF1">
    <property type="entry name" value="PEPTIDASE S49 DOMAIN-CONTAINING PROTEIN"/>
    <property type="match status" value="1"/>
</dbReference>
<dbReference type="SUPFAM" id="SSF52096">
    <property type="entry name" value="ClpP/crotonase"/>
    <property type="match status" value="2"/>
</dbReference>
<dbReference type="EMBL" id="SDHX01000001">
    <property type="protein sequence ID" value="RXK55558.1"/>
    <property type="molecule type" value="Genomic_DNA"/>
</dbReference>
<dbReference type="GO" id="GO:0006465">
    <property type="term" value="P:signal peptide processing"/>
    <property type="evidence" value="ECO:0007669"/>
    <property type="project" value="InterPro"/>
</dbReference>
<comment type="caution">
    <text evidence="10">The sequence shown here is derived from an EMBL/GenBank/DDBJ whole genome shotgun (WGS) entry which is preliminary data.</text>
</comment>
<proteinExistence type="inferred from homology"/>
<dbReference type="Gene3D" id="3.90.226.10">
    <property type="entry name" value="2-enoyl-CoA Hydratase, Chain A, domain 1"/>
    <property type="match status" value="4"/>
</dbReference>
<evidence type="ECO:0000256" key="8">
    <source>
        <dbReference type="SAM" id="Phobius"/>
    </source>
</evidence>
<dbReference type="InterPro" id="IPR047272">
    <property type="entry name" value="S49_SppA_C"/>
</dbReference>
<dbReference type="InterPro" id="IPR047217">
    <property type="entry name" value="S49_SppA_67K_type_N"/>
</dbReference>
<evidence type="ECO:0000256" key="6">
    <source>
        <dbReference type="ARBA" id="ARBA00023136"/>
    </source>
</evidence>
<evidence type="ECO:0000256" key="4">
    <source>
        <dbReference type="ARBA" id="ARBA00022801"/>
    </source>
</evidence>
<dbReference type="InterPro" id="IPR004635">
    <property type="entry name" value="Pept_S49_SppA"/>
</dbReference>
<evidence type="ECO:0000256" key="5">
    <source>
        <dbReference type="ARBA" id="ARBA00022825"/>
    </source>
</evidence>
<feature type="active site" description="Nucleophile" evidence="7">
    <location>
        <position position="409"/>
    </location>
</feature>
<name>A0A4Q1C9D4_9BACT</name>
<dbReference type="PRINTS" id="PR00127">
    <property type="entry name" value="CLPPROTEASEP"/>
</dbReference>
<keyword evidence="5" id="KW-0720">Serine protease</keyword>
<evidence type="ECO:0000259" key="9">
    <source>
        <dbReference type="Pfam" id="PF01343"/>
    </source>
</evidence>
<evidence type="ECO:0000313" key="10">
    <source>
        <dbReference type="EMBL" id="RXK55558.1"/>
    </source>
</evidence>
<feature type="domain" description="Peptidase S49" evidence="9">
    <location>
        <begin position="132"/>
        <end position="282"/>
    </location>
</feature>
<dbReference type="NCBIfam" id="TIGR00705">
    <property type="entry name" value="SppA_67K"/>
    <property type="match status" value="1"/>
</dbReference>
<dbReference type="InterPro" id="IPR001907">
    <property type="entry name" value="ClpP"/>
</dbReference>
<comment type="subcellular location">
    <subcellularLocation>
        <location evidence="1">Membrane</location>
    </subcellularLocation>
</comment>
<evidence type="ECO:0000256" key="1">
    <source>
        <dbReference type="ARBA" id="ARBA00004370"/>
    </source>
</evidence>
<protein>
    <submittedName>
        <fullName evidence="10">Signal peptide peptidase SppA</fullName>
    </submittedName>
</protein>
<gene>
    <name evidence="10" type="primary">sppA</name>
    <name evidence="10" type="ORF">ESB00_06605</name>
</gene>